<organism evidence="3 4">
    <name type="scientific">Rhizobium freirei PRF 81</name>
    <dbReference type="NCBI Taxonomy" id="363754"/>
    <lineage>
        <taxon>Bacteria</taxon>
        <taxon>Pseudomonadati</taxon>
        <taxon>Pseudomonadota</taxon>
        <taxon>Alphaproteobacteria</taxon>
        <taxon>Hyphomicrobiales</taxon>
        <taxon>Rhizobiaceae</taxon>
        <taxon>Rhizobium/Agrobacterium group</taxon>
        <taxon>Rhizobium</taxon>
    </lineage>
</organism>
<keyword evidence="4" id="KW-1185">Reference proteome</keyword>
<gene>
    <name evidence="3" type="ORF">RHSP_61189</name>
</gene>
<feature type="transmembrane region" description="Helical" evidence="2">
    <location>
        <begin position="113"/>
        <end position="132"/>
    </location>
</feature>
<dbReference type="PATRIC" id="fig|363754.4.peg.724"/>
<dbReference type="AlphaFoldDB" id="N6V5U1"/>
<proteinExistence type="predicted"/>
<name>N6V5U1_9HYPH</name>
<keyword evidence="2" id="KW-0812">Transmembrane</keyword>
<dbReference type="STRING" id="363754.RHSP_61189"/>
<keyword evidence="2" id="KW-0472">Membrane</keyword>
<dbReference type="EMBL" id="AQHN01000010">
    <property type="protein sequence ID" value="ENN89215.1"/>
    <property type="molecule type" value="Genomic_DNA"/>
</dbReference>
<evidence type="ECO:0000313" key="3">
    <source>
        <dbReference type="EMBL" id="ENN89215.1"/>
    </source>
</evidence>
<feature type="region of interest" description="Disordered" evidence="1">
    <location>
        <begin position="1"/>
        <end position="39"/>
    </location>
</feature>
<sequence>MRTRNHHAEGIKQEYRNDDADDAGNDAGKGGQIGDRTDAADLLAIKKEGEADAADDPEQREDRRVANRMALGAAIQRFQDAGRARPVTVVGGGKVRTSRSLGGAGRGSSRGCVARGAGIAGFIVLGLPNWLFRRFRHFSLRDIRRRTAARLQVLVTEIDLQSFVQCLKGLVLDRLDVLFVRHAVTPRYNSLGLAVSFPVIPPCPEKTNPASRGGLRLRPMPSLDFPLHFRVDNCFFKRML</sequence>
<comment type="caution">
    <text evidence="3">The sequence shown here is derived from an EMBL/GenBank/DDBJ whole genome shotgun (WGS) entry which is preliminary data.</text>
</comment>
<evidence type="ECO:0000256" key="2">
    <source>
        <dbReference type="SAM" id="Phobius"/>
    </source>
</evidence>
<keyword evidence="2" id="KW-1133">Transmembrane helix</keyword>
<protein>
    <submittedName>
        <fullName evidence="3">Uncharacterized protein</fullName>
    </submittedName>
</protein>
<reference evidence="3 4" key="1">
    <citation type="journal article" date="2012" name="BMC Genomics">
        <title>Genomic basis of broad host range and environmental adaptability of Rhizobium tropici CIAT 899 and Rhizobium sp. PRF 81 which are used in inoculants for common bean (Phaseolus vulgaris L.).</title>
        <authorList>
            <person name="Ormeno-Orrillo E."/>
            <person name="Menna P."/>
            <person name="Almeida L.G."/>
            <person name="Ollero F.J."/>
            <person name="Nicolas M.F."/>
            <person name="Pains Rodrigues E."/>
            <person name="Shigueyoshi Nakatani A."/>
            <person name="Silva Batista J.S."/>
            <person name="Oliveira Chueire L.M."/>
            <person name="Souza R.C."/>
            <person name="Ribeiro Vasconcelos A.T."/>
            <person name="Megias M."/>
            <person name="Hungria M."/>
            <person name="Martinez-Romero E."/>
        </authorList>
    </citation>
    <scope>NUCLEOTIDE SEQUENCE [LARGE SCALE GENOMIC DNA]</scope>
    <source>
        <strain evidence="3 4">PRF 81</strain>
    </source>
</reference>
<evidence type="ECO:0000313" key="4">
    <source>
        <dbReference type="Proteomes" id="UP000012429"/>
    </source>
</evidence>
<dbReference type="Proteomes" id="UP000012429">
    <property type="component" value="Unassembled WGS sequence"/>
</dbReference>
<feature type="compositionally biased region" description="Basic and acidic residues" evidence="1">
    <location>
        <begin position="1"/>
        <end position="18"/>
    </location>
</feature>
<evidence type="ECO:0000256" key="1">
    <source>
        <dbReference type="SAM" id="MobiDB-lite"/>
    </source>
</evidence>
<accession>N6V5U1</accession>